<accession>A0AAV1CAW3</accession>
<feature type="region of interest" description="Disordered" evidence="1">
    <location>
        <begin position="176"/>
        <end position="196"/>
    </location>
</feature>
<evidence type="ECO:0000313" key="3">
    <source>
        <dbReference type="Proteomes" id="UP001161247"/>
    </source>
</evidence>
<evidence type="ECO:0000256" key="1">
    <source>
        <dbReference type="SAM" id="MobiDB-lite"/>
    </source>
</evidence>
<dbReference type="EMBL" id="OX459118">
    <property type="protein sequence ID" value="CAI9092328.1"/>
    <property type="molecule type" value="Genomic_DNA"/>
</dbReference>
<dbReference type="InterPro" id="IPR039619">
    <property type="entry name" value="MAKR2/5"/>
</dbReference>
<feature type="compositionally biased region" description="Polar residues" evidence="1">
    <location>
        <begin position="269"/>
        <end position="283"/>
    </location>
</feature>
<sequence>MEPFSLLKFWRTSSGSEADSVITHTTNVDVRCRAPETDEESDSEIDSDDDSFFDLELTRSTPDFSLVGEEEEDSIGNLLGLETPLKAKVFTVDSNSKPQSPISLLKSAPKFRVFLLGFRKPKPEKPEANIKSKEASKIASKEAKSKRFTINYCKDEEVSIGSLFSRDNSLRSKLQNERSVDYSMEDPTSKSLPKDQVPKYLKLIKPLYNRASRRYTHADPNWDQFSTVSPLSSPATLPSNSPRKFSSDERRGNRGAGFRIVGKHLGKSRSASSAVGMTASSPANRRDDSLLLQNDGIQSAILHCKRSFNSSSSIGKVSIPSDCSAVLRACHEKTMSQTFELNLFSERNRCSSI</sequence>
<organism evidence="2 3">
    <name type="scientific">Oldenlandia corymbosa var. corymbosa</name>
    <dbReference type="NCBI Taxonomy" id="529605"/>
    <lineage>
        <taxon>Eukaryota</taxon>
        <taxon>Viridiplantae</taxon>
        <taxon>Streptophyta</taxon>
        <taxon>Embryophyta</taxon>
        <taxon>Tracheophyta</taxon>
        <taxon>Spermatophyta</taxon>
        <taxon>Magnoliopsida</taxon>
        <taxon>eudicotyledons</taxon>
        <taxon>Gunneridae</taxon>
        <taxon>Pentapetalae</taxon>
        <taxon>asterids</taxon>
        <taxon>lamiids</taxon>
        <taxon>Gentianales</taxon>
        <taxon>Rubiaceae</taxon>
        <taxon>Rubioideae</taxon>
        <taxon>Spermacoceae</taxon>
        <taxon>Hedyotis-Oldenlandia complex</taxon>
        <taxon>Oldenlandia</taxon>
    </lineage>
</organism>
<keyword evidence="3" id="KW-1185">Reference proteome</keyword>
<dbReference type="PANTHER" id="PTHR33929">
    <property type="entry name" value="MEMBRANE-ASSOCIATED KINASE REGULATOR 2-RELATED"/>
    <property type="match status" value="1"/>
</dbReference>
<name>A0AAV1CAW3_OLDCO</name>
<gene>
    <name evidence="2" type="ORF">OLC1_LOCUS4023</name>
</gene>
<dbReference type="AlphaFoldDB" id="A0AAV1CAW3"/>
<feature type="region of interest" description="Disordered" evidence="1">
    <location>
        <begin position="220"/>
        <end position="289"/>
    </location>
</feature>
<protein>
    <submittedName>
        <fullName evidence="2">OLC1v1027528C1</fullName>
    </submittedName>
</protein>
<evidence type="ECO:0000313" key="2">
    <source>
        <dbReference type="EMBL" id="CAI9092328.1"/>
    </source>
</evidence>
<feature type="compositionally biased region" description="Polar residues" evidence="1">
    <location>
        <begin position="223"/>
        <end position="244"/>
    </location>
</feature>
<dbReference type="PANTHER" id="PTHR33929:SF10">
    <property type="entry name" value="MEMBRANE-ASSOCIATED KINASE REGULATOR 2-RELATED"/>
    <property type="match status" value="1"/>
</dbReference>
<dbReference type="GO" id="GO:0005886">
    <property type="term" value="C:plasma membrane"/>
    <property type="evidence" value="ECO:0007669"/>
    <property type="project" value="InterPro"/>
</dbReference>
<reference evidence="2" key="1">
    <citation type="submission" date="2023-03" db="EMBL/GenBank/DDBJ databases">
        <authorList>
            <person name="Julca I."/>
        </authorList>
    </citation>
    <scope>NUCLEOTIDE SEQUENCE</scope>
</reference>
<proteinExistence type="predicted"/>
<dbReference type="Proteomes" id="UP001161247">
    <property type="component" value="Chromosome 1"/>
</dbReference>